<dbReference type="SUPFAM" id="SSF48371">
    <property type="entry name" value="ARM repeat"/>
    <property type="match status" value="1"/>
</dbReference>
<dbReference type="InterPro" id="IPR011989">
    <property type="entry name" value="ARM-like"/>
</dbReference>
<keyword evidence="4" id="KW-0539">Nucleus</keyword>
<name>A0A8H7BQC2_9FUNG</name>
<accession>A0A8H7BQC2</accession>
<dbReference type="EMBL" id="JABAYA010000048">
    <property type="protein sequence ID" value="KAF7727823.1"/>
    <property type="molecule type" value="Genomic_DNA"/>
</dbReference>
<dbReference type="PANTHER" id="PTHR12663:SF0">
    <property type="entry name" value="PRECOCIOUS DISSOCIATION OF SISTERS 5, ISOFORM A"/>
    <property type="match status" value="1"/>
</dbReference>
<evidence type="ECO:0000256" key="6">
    <source>
        <dbReference type="SAM" id="MobiDB-lite"/>
    </source>
</evidence>
<keyword evidence="5" id="KW-0131">Cell cycle</keyword>
<comment type="caution">
    <text evidence="7">The sequence shown here is derived from an EMBL/GenBank/DDBJ whole genome shotgun (WGS) entry which is preliminary data.</text>
</comment>
<feature type="region of interest" description="Disordered" evidence="6">
    <location>
        <begin position="1051"/>
        <end position="1075"/>
    </location>
</feature>
<protein>
    <submittedName>
        <fullName evidence="7">Uncharacterized protein</fullName>
    </submittedName>
</protein>
<dbReference type="OrthoDB" id="200660at2759"/>
<dbReference type="Gene3D" id="1.25.10.10">
    <property type="entry name" value="Leucine-rich Repeat Variant"/>
    <property type="match status" value="1"/>
</dbReference>
<gene>
    <name evidence="7" type="ORF">EC973_006936</name>
</gene>
<evidence type="ECO:0000256" key="5">
    <source>
        <dbReference type="ARBA" id="ARBA00023306"/>
    </source>
</evidence>
<dbReference type="InterPro" id="IPR016024">
    <property type="entry name" value="ARM-type_fold"/>
</dbReference>
<proteinExistence type="predicted"/>
<dbReference type="GO" id="GO:0007064">
    <property type="term" value="P:mitotic sister chromatid cohesion"/>
    <property type="evidence" value="ECO:0007669"/>
    <property type="project" value="InterPro"/>
</dbReference>
<evidence type="ECO:0000256" key="2">
    <source>
        <dbReference type="ARBA" id="ARBA00022618"/>
    </source>
</evidence>
<evidence type="ECO:0000256" key="4">
    <source>
        <dbReference type="ARBA" id="ARBA00023242"/>
    </source>
</evidence>
<evidence type="ECO:0000313" key="7">
    <source>
        <dbReference type="EMBL" id="KAF7727823.1"/>
    </source>
</evidence>
<reference evidence="7" key="1">
    <citation type="submission" date="2020-01" db="EMBL/GenBank/DDBJ databases">
        <title>Genome Sequencing of Three Apophysomyces-Like Fungal Strains Confirms a Novel Fungal Genus in the Mucoromycota with divergent Burkholderia-like Endosymbiotic Bacteria.</title>
        <authorList>
            <person name="Stajich J.E."/>
            <person name="Macias A.M."/>
            <person name="Carter-House D."/>
            <person name="Lovett B."/>
            <person name="Kasson L.R."/>
            <person name="Berry K."/>
            <person name="Grigoriev I."/>
            <person name="Chang Y."/>
            <person name="Spatafora J."/>
            <person name="Kasson M.T."/>
        </authorList>
    </citation>
    <scope>NUCLEOTIDE SEQUENCE</scope>
    <source>
        <strain evidence="7">NRRL A-21654</strain>
    </source>
</reference>
<dbReference type="Proteomes" id="UP000605846">
    <property type="component" value="Unassembled WGS sequence"/>
</dbReference>
<dbReference type="GO" id="GO:0005634">
    <property type="term" value="C:nucleus"/>
    <property type="evidence" value="ECO:0007669"/>
    <property type="project" value="UniProtKB-SubCell"/>
</dbReference>
<keyword evidence="8" id="KW-1185">Reference proteome</keyword>
<dbReference type="PANTHER" id="PTHR12663">
    <property type="entry name" value="ANDROGEN INDUCED INHIBITOR OF PROLIFERATION AS3 / PDS5-RELATED"/>
    <property type="match status" value="1"/>
</dbReference>
<evidence type="ECO:0000256" key="3">
    <source>
        <dbReference type="ARBA" id="ARBA00022776"/>
    </source>
</evidence>
<dbReference type="Pfam" id="PF20168">
    <property type="entry name" value="PDS5"/>
    <property type="match status" value="1"/>
</dbReference>
<sequence>MEVDTLKALGFKEKLVNQGRAFKAPDLVKKLTNLHNELKLLEQETVDKASLNDVSKDLIHNQLIKHDNKAVKILTACCLADILRLFAPDAPYSNTELKLKLLASPNDPNFASCFYLLESLSIVKSIIIIADLDNSERLSSALFSDFFNIIRSDLPRNVQVCMTDILVQISQEVGPLSQETVELLLEQFTEENKIKNDAAYTMAIDVCRTCTDILQRRVCQYFSDTLMAVSRSDGSQEDLDELKKVHELIRRVHFVVPNLLLNVVPQMVAEMTVDEYNVRQIAIPTIGRMIIEEGPILLQRYPEMWKTWLGRRNDIATQIRLQWLETCEEIYTRHAEIIPELDDCLKEKLMDPEEKIRAAACKAIGNVPFEAISQYMDISVLEQVASRCKDKRGPVRKEAMNALGSIYNCAYTKISAHDKSALDKFGWIPNGLFNCLYCDDIAIISMLESTLLRHIFPTNTDDIQRTDRLVTVIASLESRAERAFSSLIQRQKSFMEHMQHRLIGCCITKDDMDVDSATAIDKEALMKHMSGLFGEKSRTLSCFRRIAETEDNEISNLLEIIINPTSDYKRIIKSKQKLLARLEQLSPAIAEVFDLILNRAAPLILNKSSIPHLHKILRNTRGRRHYSGHEPNFIAQEILKKISTLFPAMYGANAQDLVKNILNEPTGSTAEDDLEILAQVSKNCSVELKLSKNAVDRLSTYILDGTRTQAEYAATILSNMNDAVNICVSLIESLCNNLAIEQRQLSTLTGLSQFARYIPKLLSEHIESVFEFIQQHILSQQTLVKDDMDSEWVEYEELLDLSKRKIAAVQLLVNYTAGLATLEQEEDSIAQRTFTILWELLDVTCDDAFASHTSAPETSHLRLLAAKSIVKLTHISIFENRMSVLDFERIGLTLQIKSFIQRRAGKLQIGQRVSDLEIAFTQLIHLIAHHPDYSVTTEELLDFSRYIEFYLSCVATVENVSFLYQVAQKIKSSKDAVSEELSQNSYVLSDLACLLIKRQCKNVSWPLNAYSQHISLQSRLYKSLPSSAVQTETMRTNYLPEDLINTIEADGHRGTEKRGQMRLSAATASKRIKTE</sequence>
<keyword evidence="3" id="KW-0498">Mitosis</keyword>
<dbReference type="GO" id="GO:0051301">
    <property type="term" value="P:cell division"/>
    <property type="evidence" value="ECO:0007669"/>
    <property type="project" value="UniProtKB-KW"/>
</dbReference>
<keyword evidence="2" id="KW-0132">Cell division</keyword>
<evidence type="ECO:0000256" key="1">
    <source>
        <dbReference type="ARBA" id="ARBA00004123"/>
    </source>
</evidence>
<dbReference type="InterPro" id="IPR039776">
    <property type="entry name" value="Pds5"/>
</dbReference>
<organism evidence="7 8">
    <name type="scientific">Apophysomyces ossiformis</name>
    <dbReference type="NCBI Taxonomy" id="679940"/>
    <lineage>
        <taxon>Eukaryota</taxon>
        <taxon>Fungi</taxon>
        <taxon>Fungi incertae sedis</taxon>
        <taxon>Mucoromycota</taxon>
        <taxon>Mucoromycotina</taxon>
        <taxon>Mucoromycetes</taxon>
        <taxon>Mucorales</taxon>
        <taxon>Mucorineae</taxon>
        <taxon>Mucoraceae</taxon>
        <taxon>Apophysomyces</taxon>
    </lineage>
</organism>
<evidence type="ECO:0000313" key="8">
    <source>
        <dbReference type="Proteomes" id="UP000605846"/>
    </source>
</evidence>
<dbReference type="AlphaFoldDB" id="A0A8H7BQC2"/>
<comment type="subcellular location">
    <subcellularLocation>
        <location evidence="1">Nucleus</location>
    </subcellularLocation>
</comment>
<dbReference type="CDD" id="cd19953">
    <property type="entry name" value="PDS5"/>
    <property type="match status" value="1"/>
</dbReference>